<dbReference type="InterPro" id="IPR017968">
    <property type="entry name" value="Acylphosphatase_CS"/>
</dbReference>
<evidence type="ECO:0000313" key="8">
    <source>
        <dbReference type="Proteomes" id="UP000253529"/>
    </source>
</evidence>
<dbReference type="PANTHER" id="PTHR47268">
    <property type="entry name" value="ACYLPHOSPHATASE"/>
    <property type="match status" value="1"/>
</dbReference>
<dbReference type="AlphaFoldDB" id="A0A366F3G6"/>
<evidence type="ECO:0000256" key="1">
    <source>
        <dbReference type="ARBA" id="ARBA00005614"/>
    </source>
</evidence>
<reference evidence="7 8" key="1">
    <citation type="submission" date="2018-06" db="EMBL/GenBank/DDBJ databases">
        <title>Genomic Encyclopedia of Type Strains, Phase IV (KMG-IV): sequencing the most valuable type-strain genomes for metagenomic binning, comparative biology and taxonomic classification.</title>
        <authorList>
            <person name="Goeker M."/>
        </authorList>
    </citation>
    <scope>NUCLEOTIDE SEQUENCE [LARGE SCALE GENOMIC DNA]</scope>
    <source>
        <strain evidence="7 8">DSM 24875</strain>
    </source>
</reference>
<dbReference type="PRINTS" id="PR00112">
    <property type="entry name" value="ACYLPHPHTASE"/>
</dbReference>
<dbReference type="GO" id="GO:0003998">
    <property type="term" value="F:acylphosphatase activity"/>
    <property type="evidence" value="ECO:0007669"/>
    <property type="project" value="UniProtKB-EC"/>
</dbReference>
<dbReference type="PROSITE" id="PS00151">
    <property type="entry name" value="ACYLPHOSPHATASE_2"/>
    <property type="match status" value="1"/>
</dbReference>
<feature type="domain" description="Acylphosphatase-like" evidence="6">
    <location>
        <begin position="8"/>
        <end position="96"/>
    </location>
</feature>
<sequence>MPDPQKLVRRVVVEGFVQGVGYRQFAWRAARRLGLCGWVRNRSDGTVEAVIAGPPDAVEAMLADLRRGPPGAQVRTVRLHEALGEEWPRDAFEVRATD</sequence>
<dbReference type="EMBL" id="QNRK01000023">
    <property type="protein sequence ID" value="RBP09137.1"/>
    <property type="molecule type" value="Genomic_DNA"/>
</dbReference>
<feature type="active site" evidence="4">
    <location>
        <position position="23"/>
    </location>
</feature>
<proteinExistence type="inferred from homology"/>
<evidence type="ECO:0000256" key="5">
    <source>
        <dbReference type="RuleBase" id="RU004168"/>
    </source>
</evidence>
<accession>A0A366F3G6</accession>
<keyword evidence="4" id="KW-0378">Hydrolase</keyword>
<feature type="active site" evidence="4">
    <location>
        <position position="41"/>
    </location>
</feature>
<evidence type="ECO:0000259" key="6">
    <source>
        <dbReference type="PROSITE" id="PS51160"/>
    </source>
</evidence>
<dbReference type="SUPFAM" id="SSF54975">
    <property type="entry name" value="Acylphosphatase/BLUF domain-like"/>
    <property type="match status" value="1"/>
</dbReference>
<dbReference type="RefSeq" id="WP_113890987.1">
    <property type="nucleotide sequence ID" value="NZ_QNRK01000023.1"/>
</dbReference>
<gene>
    <name evidence="7" type="ORF">DFR50_123109</name>
</gene>
<dbReference type="InterPro" id="IPR020456">
    <property type="entry name" value="Acylphosphatase"/>
</dbReference>
<dbReference type="Proteomes" id="UP000253529">
    <property type="component" value="Unassembled WGS sequence"/>
</dbReference>
<comment type="caution">
    <text evidence="7">The sequence shown here is derived from an EMBL/GenBank/DDBJ whole genome shotgun (WGS) entry which is preliminary data.</text>
</comment>
<evidence type="ECO:0000256" key="3">
    <source>
        <dbReference type="ARBA" id="ARBA00047645"/>
    </source>
</evidence>
<protein>
    <recommendedName>
        <fullName evidence="2 4">acylphosphatase</fullName>
        <ecNumber evidence="2 4">3.6.1.7</ecNumber>
    </recommendedName>
</protein>
<comment type="catalytic activity">
    <reaction evidence="3 4">
        <text>an acyl phosphate + H2O = a carboxylate + phosphate + H(+)</text>
        <dbReference type="Rhea" id="RHEA:14965"/>
        <dbReference type="ChEBI" id="CHEBI:15377"/>
        <dbReference type="ChEBI" id="CHEBI:15378"/>
        <dbReference type="ChEBI" id="CHEBI:29067"/>
        <dbReference type="ChEBI" id="CHEBI:43474"/>
        <dbReference type="ChEBI" id="CHEBI:59918"/>
        <dbReference type="EC" id="3.6.1.7"/>
    </reaction>
</comment>
<dbReference type="PANTHER" id="PTHR47268:SF4">
    <property type="entry name" value="ACYLPHOSPHATASE"/>
    <property type="match status" value="1"/>
</dbReference>
<dbReference type="EC" id="3.6.1.7" evidence="2 4"/>
<dbReference type="InterPro" id="IPR001792">
    <property type="entry name" value="Acylphosphatase-like_dom"/>
</dbReference>
<evidence type="ECO:0000256" key="2">
    <source>
        <dbReference type="ARBA" id="ARBA00012150"/>
    </source>
</evidence>
<dbReference type="OrthoDB" id="5295388at2"/>
<name>A0A366F3G6_9HYPH</name>
<comment type="similarity">
    <text evidence="1 5">Belongs to the acylphosphatase family.</text>
</comment>
<dbReference type="Gene3D" id="3.30.70.100">
    <property type="match status" value="1"/>
</dbReference>
<organism evidence="7 8">
    <name type="scientific">Roseiarcus fermentans</name>
    <dbReference type="NCBI Taxonomy" id="1473586"/>
    <lineage>
        <taxon>Bacteria</taxon>
        <taxon>Pseudomonadati</taxon>
        <taxon>Pseudomonadota</taxon>
        <taxon>Alphaproteobacteria</taxon>
        <taxon>Hyphomicrobiales</taxon>
        <taxon>Roseiarcaceae</taxon>
        <taxon>Roseiarcus</taxon>
    </lineage>
</organism>
<evidence type="ECO:0000313" key="7">
    <source>
        <dbReference type="EMBL" id="RBP09137.1"/>
    </source>
</evidence>
<keyword evidence="8" id="KW-1185">Reference proteome</keyword>
<dbReference type="PROSITE" id="PS51160">
    <property type="entry name" value="ACYLPHOSPHATASE_3"/>
    <property type="match status" value="1"/>
</dbReference>
<evidence type="ECO:0000256" key="4">
    <source>
        <dbReference type="PROSITE-ProRule" id="PRU00520"/>
    </source>
</evidence>
<dbReference type="Pfam" id="PF00708">
    <property type="entry name" value="Acylphosphatase"/>
    <property type="match status" value="1"/>
</dbReference>
<dbReference type="InterPro" id="IPR036046">
    <property type="entry name" value="Acylphosphatase-like_dom_sf"/>
</dbReference>